<keyword evidence="14" id="KW-1185">Reference proteome</keyword>
<feature type="binding site" evidence="10">
    <location>
        <position position="194"/>
    </location>
    <ligand>
        <name>Mg(2+)</name>
        <dbReference type="ChEBI" id="CHEBI:18420"/>
    </ligand>
</feature>
<keyword evidence="6 10" id="KW-0067">ATP-binding</keyword>
<dbReference type="NCBIfam" id="TIGR01016">
    <property type="entry name" value="sucCoAbeta"/>
    <property type="match status" value="1"/>
</dbReference>
<comment type="catalytic activity">
    <reaction evidence="8">
        <text>(S)-malate + ATP + CoA = (S)-malyl-CoA + ADP + phosphate</text>
        <dbReference type="Rhea" id="RHEA:26193"/>
        <dbReference type="ChEBI" id="CHEBI:15589"/>
        <dbReference type="ChEBI" id="CHEBI:30616"/>
        <dbReference type="ChEBI" id="CHEBI:43474"/>
        <dbReference type="ChEBI" id="CHEBI:57287"/>
        <dbReference type="ChEBI" id="CHEBI:57317"/>
        <dbReference type="ChEBI" id="CHEBI:456216"/>
        <dbReference type="EC" id="6.2.1.9"/>
    </reaction>
</comment>
<dbReference type="NCBIfam" id="NF001913">
    <property type="entry name" value="PRK00696.1"/>
    <property type="match status" value="1"/>
</dbReference>
<dbReference type="STRING" id="1401685.P857_697"/>
<dbReference type="Gene3D" id="3.30.1490.20">
    <property type="entry name" value="ATP-grasp fold, A domain"/>
    <property type="match status" value="1"/>
</dbReference>
<evidence type="ECO:0000256" key="8">
    <source>
        <dbReference type="ARBA" id="ARBA00052241"/>
    </source>
</evidence>
<comment type="pathway">
    <text evidence="10">Carbohydrate metabolism; tricarboxylic acid cycle; succinate from succinyl-CoA (ligase route): step 1/1.</text>
</comment>
<accession>W2V0Q0</accession>
<evidence type="ECO:0000313" key="14">
    <source>
        <dbReference type="Proteomes" id="UP000018951"/>
    </source>
</evidence>
<dbReference type="PATRIC" id="fig|1401685.3.peg.834"/>
<dbReference type="InterPro" id="IPR005809">
    <property type="entry name" value="Succ_CoA_ligase-like_bsu"/>
</dbReference>
<comment type="similarity">
    <text evidence="1 10">Belongs to the succinate/malate CoA ligase beta subunit family.</text>
</comment>
<evidence type="ECO:0000256" key="3">
    <source>
        <dbReference type="ARBA" id="ARBA00022598"/>
    </source>
</evidence>
<dbReference type="AlphaFoldDB" id="W2V0Q0"/>
<dbReference type="GO" id="GO:0006099">
    <property type="term" value="P:tricarboxylic acid cycle"/>
    <property type="evidence" value="ECO:0007669"/>
    <property type="project" value="UniProtKB-UniRule"/>
</dbReference>
<dbReference type="GO" id="GO:0050074">
    <property type="term" value="F:malate-CoA ligase activity"/>
    <property type="evidence" value="ECO:0007669"/>
    <property type="project" value="UniProtKB-EC"/>
</dbReference>
<evidence type="ECO:0000256" key="9">
    <source>
        <dbReference type="ARBA" id="ARBA00060690"/>
    </source>
</evidence>
<feature type="binding site" evidence="10">
    <location>
        <position position="207"/>
    </location>
    <ligand>
        <name>Mg(2+)</name>
        <dbReference type="ChEBI" id="CHEBI:18420"/>
    </ligand>
</feature>
<comment type="cofactor">
    <cofactor evidence="10">
        <name>Mg(2+)</name>
        <dbReference type="ChEBI" id="CHEBI:18420"/>
    </cofactor>
    <text evidence="10">Binds 1 Mg(2+) ion per subunit.</text>
</comment>
<dbReference type="InterPro" id="IPR016102">
    <property type="entry name" value="Succinyl-CoA_synth-like"/>
</dbReference>
<keyword evidence="4 10" id="KW-0479">Metal-binding</keyword>
<feature type="binding site" evidence="10">
    <location>
        <position position="41"/>
    </location>
    <ligand>
        <name>ATP</name>
        <dbReference type="ChEBI" id="CHEBI:30616"/>
    </ligand>
</feature>
<evidence type="ECO:0000259" key="11">
    <source>
        <dbReference type="Pfam" id="PF00549"/>
    </source>
</evidence>
<proteinExistence type="inferred from homology"/>
<feature type="binding site" evidence="10">
    <location>
        <begin position="48"/>
        <end position="50"/>
    </location>
    <ligand>
        <name>ATP</name>
        <dbReference type="ChEBI" id="CHEBI:30616"/>
    </ligand>
</feature>
<gene>
    <name evidence="10 13" type="primary">sucC</name>
    <name evidence="13" type="ORF">P857_697</name>
</gene>
<dbReference type="HAMAP" id="MF_00558">
    <property type="entry name" value="Succ_CoA_beta"/>
    <property type="match status" value="1"/>
</dbReference>
<feature type="binding site" evidence="10">
    <location>
        <position position="258"/>
    </location>
    <ligand>
        <name>substrate</name>
        <note>ligand shared with subunit alpha</note>
    </ligand>
</feature>
<evidence type="ECO:0000256" key="1">
    <source>
        <dbReference type="ARBA" id="ARBA00009182"/>
    </source>
</evidence>
<feature type="domain" description="ATP-grasp fold succinyl-CoA synthetase-type" evidence="12">
    <location>
        <begin position="28"/>
        <end position="197"/>
    </location>
</feature>
<dbReference type="InterPro" id="IPR005811">
    <property type="entry name" value="SUCC_ACL_C"/>
</dbReference>
<dbReference type="EMBL" id="AXCJ01000008">
    <property type="protein sequence ID" value="ETO91207.1"/>
    <property type="molecule type" value="Genomic_DNA"/>
</dbReference>
<protein>
    <recommendedName>
        <fullName evidence="10">Succinate--CoA ligase [ADP-forming] subunit beta</fullName>
        <ecNumber evidence="10">6.2.1.5</ecNumber>
    </recommendedName>
    <alternativeName>
        <fullName evidence="10">Succinyl-CoA synthetase subunit beta</fullName>
        <shortName evidence="10">SCS-beta</shortName>
    </alternativeName>
</protein>
<dbReference type="FunFam" id="3.40.50.261:FF:000001">
    <property type="entry name" value="Succinate--CoA ligase [ADP-forming] subunit beta"/>
    <property type="match status" value="1"/>
</dbReference>
<sequence length="383" mass="41879">MFKEQKVIDIPEPIALFATGCLKNKSFNLLNDYQGNVCVVKAQIHAGGRGKAGGVKVLDKTKNVMQVVDSMMGMQLHTVQTGPEGKKVHNIYIEGGVSFDQEYYLSVLLDRASETISFIASAEGGVDIEEVSEKHPEKIFKMFVNIKTGIIENEAQNFASMLGFSGQIVEQYIKLLDRLYRFASNNDALQIEMNPLVSDGQKFTALDAKISFDDNALYRQKEIRALRDLDEEDPKEVEATKFGLNYVKMNGSIGCMVNGAGLAMATMDIIKYHGSSPANFLDVGGGATLEAVSEAFRIVMADQGVKGILVNIFGGIMRCDIIAQGVVNTLKDTKSLNIPVVMRLVGTNVELGKEIIRKSGLNIHYVPELENASKKIVELAGGK</sequence>
<dbReference type="GO" id="GO:0004776">
    <property type="term" value="F:succinate-CoA ligase (GDP-forming) activity"/>
    <property type="evidence" value="ECO:0007669"/>
    <property type="project" value="RHEA"/>
</dbReference>
<dbReference type="Pfam" id="PF00549">
    <property type="entry name" value="Ligase_CoA"/>
    <property type="match status" value="1"/>
</dbReference>
<evidence type="ECO:0000313" key="13">
    <source>
        <dbReference type="EMBL" id="ETO91207.1"/>
    </source>
</evidence>
<dbReference type="GO" id="GO:0006104">
    <property type="term" value="P:succinyl-CoA metabolic process"/>
    <property type="evidence" value="ECO:0007669"/>
    <property type="project" value="TreeGrafter"/>
</dbReference>
<keyword evidence="7 10" id="KW-0460">Magnesium</keyword>
<evidence type="ECO:0000256" key="2">
    <source>
        <dbReference type="ARBA" id="ARBA00022532"/>
    </source>
</evidence>
<evidence type="ECO:0000259" key="12">
    <source>
        <dbReference type="Pfam" id="PF08442"/>
    </source>
</evidence>
<reference evidence="13 14" key="1">
    <citation type="journal article" date="2013" name="PLoS ONE">
        <title>Bacterial endosymbiosis in a chordate host: long-term co-evolution and conservation of secondary metabolism.</title>
        <authorList>
            <person name="Kwan J.C."/>
            <person name="Schmidt E.W."/>
        </authorList>
    </citation>
    <scope>NUCLEOTIDE SEQUENCE [LARGE SCALE GENOMIC DNA]</scope>
    <source>
        <strain evidence="14">L6</strain>
    </source>
</reference>
<dbReference type="GO" id="GO:0005524">
    <property type="term" value="F:ATP binding"/>
    <property type="evidence" value="ECO:0007669"/>
    <property type="project" value="UniProtKB-UniRule"/>
</dbReference>
<dbReference type="PIRSF" id="PIRSF001554">
    <property type="entry name" value="SucCS_beta"/>
    <property type="match status" value="1"/>
</dbReference>
<evidence type="ECO:0000256" key="10">
    <source>
        <dbReference type="HAMAP-Rule" id="MF_00558"/>
    </source>
</evidence>
<evidence type="ECO:0000256" key="7">
    <source>
        <dbReference type="ARBA" id="ARBA00022842"/>
    </source>
</evidence>
<keyword evidence="5 10" id="KW-0547">Nucleotide-binding</keyword>
<comment type="caution">
    <text evidence="13">The sequence shown here is derived from an EMBL/GenBank/DDBJ whole genome shotgun (WGS) entry which is preliminary data.</text>
</comment>
<comment type="function">
    <text evidence="10">Succinyl-CoA synthetase functions in the citric acid cycle (TCA), coupling the hydrolysis of succinyl-CoA to the synthesis of either ATP or GTP and thus represents the only step of substrate-level phosphorylation in the TCA. The beta subunit provides nucleotide specificity of the enzyme and binds the substrate succinate, while the binding sites for coenzyme A and phosphate are found in the alpha subunit.</text>
</comment>
<feature type="domain" description="ATP-citrate synthase/succinyl-CoA ligase C-terminal" evidence="11">
    <location>
        <begin position="256"/>
        <end position="375"/>
    </location>
</feature>
<dbReference type="Gene3D" id="3.30.470.20">
    <property type="entry name" value="ATP-grasp fold, B domain"/>
    <property type="match status" value="1"/>
</dbReference>
<evidence type="ECO:0000256" key="6">
    <source>
        <dbReference type="ARBA" id="ARBA00022840"/>
    </source>
</evidence>
<feature type="binding site" evidence="10">
    <location>
        <begin position="315"/>
        <end position="317"/>
    </location>
    <ligand>
        <name>substrate</name>
        <note>ligand shared with subunit alpha</note>
    </ligand>
</feature>
<dbReference type="FunFam" id="3.30.1490.20:FF:000002">
    <property type="entry name" value="Succinate--CoA ligase [ADP-forming] subunit beta"/>
    <property type="match status" value="1"/>
</dbReference>
<dbReference type="Pfam" id="PF08442">
    <property type="entry name" value="ATP-grasp_2"/>
    <property type="match status" value="1"/>
</dbReference>
<dbReference type="UniPathway" id="UPA00223">
    <property type="reaction ID" value="UER00999"/>
</dbReference>
<dbReference type="GO" id="GO:0042709">
    <property type="term" value="C:succinate-CoA ligase complex"/>
    <property type="evidence" value="ECO:0007669"/>
    <property type="project" value="TreeGrafter"/>
</dbReference>
<dbReference type="GO" id="GO:0004775">
    <property type="term" value="F:succinate-CoA ligase (ADP-forming) activity"/>
    <property type="evidence" value="ECO:0007669"/>
    <property type="project" value="UniProtKB-UniRule"/>
</dbReference>
<dbReference type="InterPro" id="IPR013650">
    <property type="entry name" value="ATP-grasp_succ-CoA_synth-type"/>
</dbReference>
<feature type="binding site" evidence="10">
    <location>
        <position position="102"/>
    </location>
    <ligand>
        <name>ATP</name>
        <dbReference type="ChEBI" id="CHEBI:30616"/>
    </ligand>
</feature>
<dbReference type="PANTHER" id="PTHR11815:SF10">
    <property type="entry name" value="SUCCINATE--COA LIGASE [GDP-FORMING] SUBUNIT BETA, MITOCHONDRIAL"/>
    <property type="match status" value="1"/>
</dbReference>
<keyword evidence="3 10" id="KW-0436">Ligase</keyword>
<feature type="binding site" evidence="10">
    <location>
        <position position="97"/>
    </location>
    <ligand>
        <name>ATP</name>
        <dbReference type="ChEBI" id="CHEBI:30616"/>
    </ligand>
</feature>
<comment type="subunit">
    <text evidence="10">Heterotetramer of two alpha and two beta subunits.</text>
</comment>
<dbReference type="Gene3D" id="3.40.50.261">
    <property type="entry name" value="Succinyl-CoA synthetase domains"/>
    <property type="match status" value="1"/>
</dbReference>
<name>W2V0Q0_9RICK</name>
<dbReference type="PANTHER" id="PTHR11815">
    <property type="entry name" value="SUCCINYL-COA SYNTHETASE BETA CHAIN"/>
    <property type="match status" value="1"/>
</dbReference>
<feature type="binding site" evidence="10">
    <location>
        <position position="94"/>
    </location>
    <ligand>
        <name>ATP</name>
        <dbReference type="ChEBI" id="CHEBI:30616"/>
    </ligand>
</feature>
<keyword evidence="2 10" id="KW-0816">Tricarboxylic acid cycle</keyword>
<dbReference type="FunFam" id="3.30.470.20:FF:000002">
    <property type="entry name" value="Succinate--CoA ligase [ADP-forming] subunit beta"/>
    <property type="match status" value="1"/>
</dbReference>
<dbReference type="InterPro" id="IPR013815">
    <property type="entry name" value="ATP_grasp_subdomain_1"/>
</dbReference>
<dbReference type="GO" id="GO:0000287">
    <property type="term" value="F:magnesium ion binding"/>
    <property type="evidence" value="ECO:0007669"/>
    <property type="project" value="UniProtKB-UniRule"/>
</dbReference>
<dbReference type="GO" id="GO:0005829">
    <property type="term" value="C:cytosol"/>
    <property type="evidence" value="ECO:0007669"/>
    <property type="project" value="TreeGrafter"/>
</dbReference>
<comment type="pathway">
    <text evidence="9">One-carbon metabolism; formaldehyde assimilation via serine pathway.</text>
</comment>
<comment type="catalytic activity">
    <reaction evidence="10">
        <text>succinate + ATP + CoA = succinyl-CoA + ADP + phosphate</text>
        <dbReference type="Rhea" id="RHEA:17661"/>
        <dbReference type="ChEBI" id="CHEBI:30031"/>
        <dbReference type="ChEBI" id="CHEBI:30616"/>
        <dbReference type="ChEBI" id="CHEBI:43474"/>
        <dbReference type="ChEBI" id="CHEBI:57287"/>
        <dbReference type="ChEBI" id="CHEBI:57292"/>
        <dbReference type="ChEBI" id="CHEBI:456216"/>
        <dbReference type="EC" id="6.2.1.5"/>
    </reaction>
</comment>
<dbReference type="SUPFAM" id="SSF52210">
    <property type="entry name" value="Succinyl-CoA synthetase domains"/>
    <property type="match status" value="1"/>
</dbReference>
<comment type="catalytic activity">
    <reaction evidence="10">
        <text>GTP + succinate + CoA = succinyl-CoA + GDP + phosphate</text>
        <dbReference type="Rhea" id="RHEA:22120"/>
        <dbReference type="ChEBI" id="CHEBI:30031"/>
        <dbReference type="ChEBI" id="CHEBI:37565"/>
        <dbReference type="ChEBI" id="CHEBI:43474"/>
        <dbReference type="ChEBI" id="CHEBI:57287"/>
        <dbReference type="ChEBI" id="CHEBI:57292"/>
        <dbReference type="ChEBI" id="CHEBI:58189"/>
    </reaction>
</comment>
<dbReference type="SUPFAM" id="SSF56059">
    <property type="entry name" value="Glutathione synthetase ATP-binding domain-like"/>
    <property type="match status" value="1"/>
</dbReference>
<dbReference type="Proteomes" id="UP000018951">
    <property type="component" value="Unassembled WGS sequence"/>
</dbReference>
<evidence type="ECO:0000256" key="5">
    <source>
        <dbReference type="ARBA" id="ARBA00022741"/>
    </source>
</evidence>
<dbReference type="EC" id="6.2.1.5" evidence="10"/>
<organism evidence="13 14">
    <name type="scientific">Candidatus Xenolissoclinum pacificiensis L6</name>
    <dbReference type="NCBI Taxonomy" id="1401685"/>
    <lineage>
        <taxon>Bacteria</taxon>
        <taxon>Pseudomonadati</taxon>
        <taxon>Pseudomonadota</taxon>
        <taxon>Alphaproteobacteria</taxon>
        <taxon>Rickettsiales</taxon>
        <taxon>Anaplasmataceae</taxon>
        <taxon>Candidatus Xenolissoclinum</taxon>
    </lineage>
</organism>
<evidence type="ECO:0000256" key="4">
    <source>
        <dbReference type="ARBA" id="ARBA00022723"/>
    </source>
</evidence>